<dbReference type="EMBL" id="JAPFFF010000027">
    <property type="protein sequence ID" value="KAK8847930.1"/>
    <property type="molecule type" value="Genomic_DNA"/>
</dbReference>
<accession>A0ABR2HID6</accession>
<sequence length="132" mass="15703">MFKEKTSKYSAEQIADYVAKYCDYRTYFVLIDKPRYNKMTIKEALANIILNEWDNSICCNAPLIQNLDKIIPKGIFHEIYLLLSDFETQLKLVSFLICSLAFWFIRNHYDSPSVIIFFFSYTFFALFIIFLL</sequence>
<reference evidence="2 3" key="1">
    <citation type="submission" date="2024-04" db="EMBL/GenBank/DDBJ databases">
        <title>Tritrichomonas musculus Genome.</title>
        <authorList>
            <person name="Alves-Ferreira E."/>
            <person name="Grigg M."/>
            <person name="Lorenzi H."/>
            <person name="Galac M."/>
        </authorList>
    </citation>
    <scope>NUCLEOTIDE SEQUENCE [LARGE SCALE GENOMIC DNA]</scope>
    <source>
        <strain evidence="2 3">EAF2021</strain>
    </source>
</reference>
<comment type="caution">
    <text evidence="2">The sequence shown here is derived from an EMBL/GenBank/DDBJ whole genome shotgun (WGS) entry which is preliminary data.</text>
</comment>
<evidence type="ECO:0000256" key="1">
    <source>
        <dbReference type="SAM" id="Phobius"/>
    </source>
</evidence>
<organism evidence="2 3">
    <name type="scientific">Tritrichomonas musculus</name>
    <dbReference type="NCBI Taxonomy" id="1915356"/>
    <lineage>
        <taxon>Eukaryota</taxon>
        <taxon>Metamonada</taxon>
        <taxon>Parabasalia</taxon>
        <taxon>Tritrichomonadida</taxon>
        <taxon>Tritrichomonadidae</taxon>
        <taxon>Tritrichomonas</taxon>
    </lineage>
</organism>
<dbReference type="Proteomes" id="UP001470230">
    <property type="component" value="Unassembled WGS sequence"/>
</dbReference>
<keyword evidence="1" id="KW-1133">Transmembrane helix</keyword>
<evidence type="ECO:0000313" key="3">
    <source>
        <dbReference type="Proteomes" id="UP001470230"/>
    </source>
</evidence>
<keyword evidence="1" id="KW-0472">Membrane</keyword>
<feature type="transmembrane region" description="Helical" evidence="1">
    <location>
        <begin position="111"/>
        <end position="131"/>
    </location>
</feature>
<evidence type="ECO:0000313" key="2">
    <source>
        <dbReference type="EMBL" id="KAK8847930.1"/>
    </source>
</evidence>
<protein>
    <submittedName>
        <fullName evidence="2">Uncharacterized protein</fullName>
    </submittedName>
</protein>
<keyword evidence="1" id="KW-0812">Transmembrane</keyword>
<gene>
    <name evidence="2" type="ORF">M9Y10_018978</name>
</gene>
<keyword evidence="3" id="KW-1185">Reference proteome</keyword>
<proteinExistence type="predicted"/>
<name>A0ABR2HID6_9EUKA</name>